<feature type="domain" description="CusB-like beta-barrel" evidence="6">
    <location>
        <begin position="256"/>
        <end position="331"/>
    </location>
</feature>
<accession>A0A217EDP6</accession>
<keyword evidence="10" id="KW-1185">Reference proteome</keyword>
<evidence type="ECO:0000256" key="3">
    <source>
        <dbReference type="SAM" id="MobiDB-lite"/>
    </source>
</evidence>
<feature type="domain" description="CzcB-like barrel-sandwich hybrid" evidence="7">
    <location>
        <begin position="113"/>
        <end position="251"/>
    </location>
</feature>
<keyword evidence="4" id="KW-0812">Transmembrane</keyword>
<dbReference type="InterPro" id="IPR006143">
    <property type="entry name" value="RND_pump_MFP"/>
</dbReference>
<feature type="domain" description="CzcB-like alpha-helical hairpin" evidence="5">
    <location>
        <begin position="151"/>
        <end position="210"/>
    </location>
</feature>
<dbReference type="AlphaFoldDB" id="A0A217EDP6"/>
<dbReference type="GO" id="GO:0060003">
    <property type="term" value="P:copper ion export"/>
    <property type="evidence" value="ECO:0007669"/>
    <property type="project" value="TreeGrafter"/>
</dbReference>
<feature type="compositionally biased region" description="Basic and acidic residues" evidence="3">
    <location>
        <begin position="60"/>
        <end position="69"/>
    </location>
</feature>
<sequence>MSQQKNKMTEWIWIIIIIVCTVIGLAYFQLKGSSNSSDEHQEEDGHDHANESATAPVKNTHADGGKDHDEEKPIVLTAKQVVEQGIQFAHVELGKVNTIELYPAKIVSNSDEQAHISPSYAGRVEQVHVGLGDIVKKGQTLAVVYTPDLVEQQANLSIAQENLKLSQQDYQREKALFDQGISAKQDYLRAFNAYARAQIEVKALRAKLIALGSSAQSQGCYAIQSPMHGVISKKDLVVGEYVQVSDQILTIDQVGQLWLEFVVPRAWANQLQTGQQIRFQSFDQKIYQARIKSLSPEADAATGQLKIQADVLQADALLKPNVMVNVQLQSSSQADRIRVLKTAVQQVEGKTAVFVVTENKGNISIRPQVVVLDDAYADDTWVAIKSGLSTQQKYVTQGSFLLKSEMEKGEADHGH</sequence>
<protein>
    <submittedName>
        <fullName evidence="9">Membrane fusion protein, cobalt-zinc-cadmium efflux system</fullName>
    </submittedName>
</protein>
<feature type="transmembrane region" description="Helical" evidence="4">
    <location>
        <begin position="12"/>
        <end position="30"/>
    </location>
</feature>
<dbReference type="Gene3D" id="2.40.30.170">
    <property type="match status" value="1"/>
</dbReference>
<dbReference type="InterPro" id="IPR058649">
    <property type="entry name" value="CzcB_C"/>
</dbReference>
<evidence type="ECO:0000256" key="1">
    <source>
        <dbReference type="ARBA" id="ARBA00009477"/>
    </source>
</evidence>
<dbReference type="GO" id="GO:0046914">
    <property type="term" value="F:transition metal ion binding"/>
    <property type="evidence" value="ECO:0007669"/>
    <property type="project" value="TreeGrafter"/>
</dbReference>
<dbReference type="EMBL" id="FZLN01000001">
    <property type="protein sequence ID" value="SNQ28382.1"/>
    <property type="molecule type" value="Genomic_DNA"/>
</dbReference>
<dbReference type="RefSeq" id="WP_088822395.1">
    <property type="nucleotide sequence ID" value="NZ_FZLN01000001.1"/>
</dbReference>
<evidence type="ECO:0000313" key="9">
    <source>
        <dbReference type="EMBL" id="SNQ28382.1"/>
    </source>
</evidence>
<dbReference type="Pfam" id="PF25954">
    <property type="entry name" value="Beta-barrel_RND_2"/>
    <property type="match status" value="1"/>
</dbReference>
<name>A0A217EDP6_9GAMM</name>
<dbReference type="GO" id="GO:0022857">
    <property type="term" value="F:transmembrane transporter activity"/>
    <property type="evidence" value="ECO:0007669"/>
    <property type="project" value="InterPro"/>
</dbReference>
<dbReference type="Pfam" id="PF25973">
    <property type="entry name" value="BSH_CzcB"/>
    <property type="match status" value="1"/>
</dbReference>
<dbReference type="Proteomes" id="UP000243463">
    <property type="component" value="Unassembled WGS sequence"/>
</dbReference>
<dbReference type="GO" id="GO:0030288">
    <property type="term" value="C:outer membrane-bounded periplasmic space"/>
    <property type="evidence" value="ECO:0007669"/>
    <property type="project" value="TreeGrafter"/>
</dbReference>
<evidence type="ECO:0000259" key="5">
    <source>
        <dbReference type="Pfam" id="PF25893"/>
    </source>
</evidence>
<feature type="domain" description="CzcB-like C-terminal circularly permuted SH3-like" evidence="8">
    <location>
        <begin position="337"/>
        <end position="403"/>
    </location>
</feature>
<dbReference type="OrthoDB" id="9768185at2"/>
<evidence type="ECO:0000256" key="4">
    <source>
        <dbReference type="SAM" id="Phobius"/>
    </source>
</evidence>
<evidence type="ECO:0000259" key="7">
    <source>
        <dbReference type="Pfam" id="PF25973"/>
    </source>
</evidence>
<evidence type="ECO:0000259" key="6">
    <source>
        <dbReference type="Pfam" id="PF25954"/>
    </source>
</evidence>
<dbReference type="Gene3D" id="2.40.420.20">
    <property type="match status" value="1"/>
</dbReference>
<dbReference type="PANTHER" id="PTHR30097:SF4">
    <property type="entry name" value="SLR6042 PROTEIN"/>
    <property type="match status" value="1"/>
</dbReference>
<dbReference type="InterPro" id="IPR051909">
    <property type="entry name" value="MFP_Cation_Efflux"/>
</dbReference>
<dbReference type="Gene3D" id="2.40.50.100">
    <property type="match status" value="1"/>
</dbReference>
<dbReference type="Pfam" id="PF25893">
    <property type="entry name" value="HH_CzcB"/>
    <property type="match status" value="1"/>
</dbReference>
<keyword evidence="4" id="KW-0472">Membrane</keyword>
<keyword evidence="2" id="KW-0813">Transport</keyword>
<dbReference type="NCBIfam" id="TIGR01730">
    <property type="entry name" value="RND_mfp"/>
    <property type="match status" value="1"/>
</dbReference>
<dbReference type="Pfam" id="PF25975">
    <property type="entry name" value="CzcB_C"/>
    <property type="match status" value="1"/>
</dbReference>
<gene>
    <name evidence="9" type="ORF">SAMN05444584_0301</name>
</gene>
<dbReference type="Gene3D" id="1.10.287.470">
    <property type="entry name" value="Helix hairpin bin"/>
    <property type="match status" value="1"/>
</dbReference>
<reference evidence="10" key="1">
    <citation type="submission" date="2017-06" db="EMBL/GenBank/DDBJ databases">
        <authorList>
            <person name="Varghese N."/>
            <person name="Submissions S."/>
        </authorList>
    </citation>
    <scope>NUCLEOTIDE SEQUENCE [LARGE SCALE GENOMIC DNA]</scope>
    <source>
        <strain evidence="10">ANC 5114</strain>
    </source>
</reference>
<dbReference type="PANTHER" id="PTHR30097">
    <property type="entry name" value="CATION EFFLUX SYSTEM PROTEIN CUSB"/>
    <property type="match status" value="1"/>
</dbReference>
<dbReference type="SUPFAM" id="SSF111369">
    <property type="entry name" value="HlyD-like secretion proteins"/>
    <property type="match status" value="1"/>
</dbReference>
<proteinExistence type="inferred from homology"/>
<dbReference type="GO" id="GO:0015679">
    <property type="term" value="P:plasma membrane copper ion transport"/>
    <property type="evidence" value="ECO:0007669"/>
    <property type="project" value="TreeGrafter"/>
</dbReference>
<feature type="region of interest" description="Disordered" evidence="3">
    <location>
        <begin position="34"/>
        <end position="69"/>
    </location>
</feature>
<dbReference type="InterPro" id="IPR058647">
    <property type="entry name" value="BSH_CzcB-like"/>
</dbReference>
<comment type="similarity">
    <text evidence="1">Belongs to the membrane fusion protein (MFP) (TC 8.A.1) family.</text>
</comment>
<evidence type="ECO:0000259" key="8">
    <source>
        <dbReference type="Pfam" id="PF25975"/>
    </source>
</evidence>
<dbReference type="InterPro" id="IPR058792">
    <property type="entry name" value="Beta-barrel_RND_2"/>
</dbReference>
<dbReference type="InterPro" id="IPR058648">
    <property type="entry name" value="HH_CzcB-like"/>
</dbReference>
<keyword evidence="4" id="KW-1133">Transmembrane helix</keyword>
<evidence type="ECO:0000256" key="2">
    <source>
        <dbReference type="ARBA" id="ARBA00022448"/>
    </source>
</evidence>
<feature type="compositionally biased region" description="Basic and acidic residues" evidence="3">
    <location>
        <begin position="37"/>
        <end position="50"/>
    </location>
</feature>
<organism evidence="9 10">
    <name type="scientific">Acinetobacter apis</name>
    <dbReference type="NCBI Taxonomy" id="1229165"/>
    <lineage>
        <taxon>Bacteria</taxon>
        <taxon>Pseudomonadati</taxon>
        <taxon>Pseudomonadota</taxon>
        <taxon>Gammaproteobacteria</taxon>
        <taxon>Moraxellales</taxon>
        <taxon>Moraxellaceae</taxon>
        <taxon>Acinetobacter</taxon>
    </lineage>
</organism>
<evidence type="ECO:0000313" key="10">
    <source>
        <dbReference type="Proteomes" id="UP000243463"/>
    </source>
</evidence>
<dbReference type="GO" id="GO:0016020">
    <property type="term" value="C:membrane"/>
    <property type="evidence" value="ECO:0007669"/>
    <property type="project" value="InterPro"/>
</dbReference>